<dbReference type="AlphaFoldDB" id="A0A655AJA7"/>
<protein>
    <submittedName>
        <fullName evidence="1">Uncharacterized protein</fullName>
    </submittedName>
</protein>
<accession>A0A655AJA7</accession>
<proteinExistence type="predicted"/>
<gene>
    <name evidence="1" type="ORF">ERS027659_04107</name>
</gene>
<evidence type="ECO:0000313" key="1">
    <source>
        <dbReference type="EMBL" id="CKT21649.1"/>
    </source>
</evidence>
<organism evidence="1 2">
    <name type="scientific">Mycobacterium tuberculosis</name>
    <dbReference type="NCBI Taxonomy" id="1773"/>
    <lineage>
        <taxon>Bacteria</taxon>
        <taxon>Bacillati</taxon>
        <taxon>Actinomycetota</taxon>
        <taxon>Actinomycetes</taxon>
        <taxon>Mycobacteriales</taxon>
        <taxon>Mycobacteriaceae</taxon>
        <taxon>Mycobacterium</taxon>
        <taxon>Mycobacterium tuberculosis complex</taxon>
    </lineage>
</organism>
<evidence type="ECO:0000313" key="2">
    <source>
        <dbReference type="Proteomes" id="UP000050164"/>
    </source>
</evidence>
<dbReference type="Proteomes" id="UP000050164">
    <property type="component" value="Unassembled WGS sequence"/>
</dbReference>
<reference evidence="1 2" key="1">
    <citation type="submission" date="2015-03" db="EMBL/GenBank/DDBJ databases">
        <authorList>
            <consortium name="Pathogen Informatics"/>
        </authorList>
    </citation>
    <scope>NUCLEOTIDE SEQUENCE [LARGE SCALE GENOMIC DNA]</scope>
    <source>
        <strain evidence="1 2">Bir 185</strain>
    </source>
</reference>
<sequence length="93" mass="9950">MSSHAGISACRAVSWQSAGITPSSFCRAKVSSRSASQPTSKRPRYLSAHSRGTWWGAWVAPGAKYTKNGRSGASAFCCPIQPRALSVMSAMKW</sequence>
<dbReference type="EMBL" id="CNFT01001367">
    <property type="protein sequence ID" value="CKT21649.1"/>
    <property type="molecule type" value="Genomic_DNA"/>
</dbReference>
<name>A0A655AJA7_MYCTX</name>